<accession>A0A7Y3XBX4</accession>
<dbReference type="InterPro" id="IPR001492">
    <property type="entry name" value="Flagellin"/>
</dbReference>
<dbReference type="Proteomes" id="UP000588806">
    <property type="component" value="Unassembled WGS sequence"/>
</dbReference>
<dbReference type="Gene3D" id="2.170.280.10">
    <property type="entry name" value="f41 fragment of flagellin, middle domain"/>
    <property type="match status" value="1"/>
</dbReference>
<keyword evidence="8" id="KW-1185">Reference proteome</keyword>
<dbReference type="Pfam" id="PF00669">
    <property type="entry name" value="Flagellin_N"/>
    <property type="match status" value="1"/>
</dbReference>
<dbReference type="Gene3D" id="6.10.280.190">
    <property type="match status" value="1"/>
</dbReference>
<dbReference type="GO" id="GO:0009288">
    <property type="term" value="C:bacterial-type flagellum"/>
    <property type="evidence" value="ECO:0007669"/>
    <property type="project" value="UniProtKB-SubCell"/>
</dbReference>
<organism evidence="7 8">
    <name type="scientific">Vreelandella azerica</name>
    <dbReference type="NCBI Taxonomy" id="2732867"/>
    <lineage>
        <taxon>Bacteria</taxon>
        <taxon>Pseudomonadati</taxon>
        <taxon>Pseudomonadota</taxon>
        <taxon>Gammaproteobacteria</taxon>
        <taxon>Oceanospirillales</taxon>
        <taxon>Halomonadaceae</taxon>
        <taxon>Vreelandella</taxon>
    </lineage>
</organism>
<comment type="caution">
    <text evidence="7">The sequence shown here is derived from an EMBL/GenBank/DDBJ whole genome shotgun (WGS) entry which is preliminary data.</text>
</comment>
<comment type="similarity">
    <text evidence="3">Belongs to the bacterial flagellin family.</text>
</comment>
<dbReference type="PANTHER" id="PTHR42792:SF2">
    <property type="entry name" value="FLAGELLIN"/>
    <property type="match status" value="1"/>
</dbReference>
<dbReference type="PANTHER" id="PTHR42792">
    <property type="entry name" value="FLAGELLIN"/>
    <property type="match status" value="1"/>
</dbReference>
<proteinExistence type="inferred from homology"/>
<name>A0A7Y3XBX4_9GAMM</name>
<dbReference type="Gene3D" id="2.30.220.10">
    <property type="entry name" value="f41 fragment of flagellin, C-terminal domain"/>
    <property type="match status" value="1"/>
</dbReference>
<evidence type="ECO:0000256" key="5">
    <source>
        <dbReference type="ARBA" id="ARBA00023143"/>
    </source>
</evidence>
<reference evidence="7 8" key="2">
    <citation type="submission" date="2020-06" db="EMBL/GenBank/DDBJ databases">
        <title>Halomonas songnenensis sp. nov., a moderately halophilic bacterium isolated from saline and alkaline soils.</title>
        <authorList>
            <person name="Jiang J."/>
            <person name="Pan Y."/>
        </authorList>
    </citation>
    <scope>NUCLEOTIDE SEQUENCE [LARGE SCALE GENOMIC DNA]</scope>
    <source>
        <strain evidence="7 8">TBZ9</strain>
    </source>
</reference>
<gene>
    <name evidence="7" type="ORF">HLB35_15480</name>
</gene>
<evidence type="ECO:0000256" key="4">
    <source>
        <dbReference type="ARBA" id="ARBA00022525"/>
    </source>
</evidence>
<dbReference type="AlphaFoldDB" id="A0A7Y3XBX4"/>
<evidence type="ECO:0000313" key="7">
    <source>
        <dbReference type="EMBL" id="NOG32804.1"/>
    </source>
</evidence>
<protein>
    <recommendedName>
        <fullName evidence="6">Flagellin N-terminal domain-containing protein</fullName>
    </recommendedName>
</protein>
<dbReference type="RefSeq" id="WP_171703266.1">
    <property type="nucleotide sequence ID" value="NZ_JABFHI010000010.1"/>
</dbReference>
<keyword evidence="4" id="KW-0964">Secreted</keyword>
<dbReference type="GO" id="GO:0005198">
    <property type="term" value="F:structural molecule activity"/>
    <property type="evidence" value="ECO:0007669"/>
    <property type="project" value="InterPro"/>
</dbReference>
<dbReference type="SUPFAM" id="SSF64518">
    <property type="entry name" value="Phase 1 flagellin"/>
    <property type="match status" value="1"/>
</dbReference>
<evidence type="ECO:0000256" key="1">
    <source>
        <dbReference type="ARBA" id="ARBA00004365"/>
    </source>
</evidence>
<reference evidence="7 8" key="1">
    <citation type="submission" date="2020-05" db="EMBL/GenBank/DDBJ databases">
        <authorList>
            <person name="Ruan W."/>
            <person name="Jeon C.O."/>
            <person name="Chun B.H."/>
        </authorList>
    </citation>
    <scope>NUCLEOTIDE SEQUENCE [LARGE SCALE GENOMIC DNA]</scope>
    <source>
        <strain evidence="7 8">TBZ9</strain>
    </source>
</reference>
<dbReference type="Gene3D" id="1.20.1330.10">
    <property type="entry name" value="f41 fragment of flagellin, N-terminal domain"/>
    <property type="match status" value="1"/>
</dbReference>
<keyword evidence="5" id="KW-0975">Bacterial flagellum</keyword>
<evidence type="ECO:0000313" key="8">
    <source>
        <dbReference type="Proteomes" id="UP000588806"/>
    </source>
</evidence>
<evidence type="ECO:0000256" key="2">
    <source>
        <dbReference type="ARBA" id="ARBA00004613"/>
    </source>
</evidence>
<dbReference type="InterPro" id="IPR001029">
    <property type="entry name" value="Flagellin_N"/>
</dbReference>
<dbReference type="EMBL" id="JABFHI010000010">
    <property type="protein sequence ID" value="NOG32804.1"/>
    <property type="molecule type" value="Genomic_DNA"/>
</dbReference>
<sequence>MSVINTNLSSLVGQQHLKKSQATIATSMERLSSGLRVNSAKDDAAGQAIGNRMTSQIIGQGQAMRNANDGISMIQTAEGALSQINDHLQRVRELSVQGLNGTITARDADAIQAEINQNLKEIDRLQTETDFNGIPLLDGKTGALDLQLGANDTETLPVDLGFQAFSVEALGLEDFTIYGLEGEIIPRDTLIGSAKDIELRPAPGSEVTTDLSMFVNGVLQDNSESDFVRGTGDFGGRYIETQEGGKPQYYYYSRQDATHFTETNNNEIIIEANSPIFSETSAVAIPTNSSQQTFELSDGSNVAAGNNPQLVNANGDYFIRTQEDGLTIYREASVSLEGIESTPQLTTQAKNITTYTDTSFTPITDSDNITVDVNGTPQANSYGSYSNVIFETSTGATFSSGSQSLVEHGGDYYIQQVDGGNTTFCR</sequence>
<dbReference type="PRINTS" id="PR00207">
    <property type="entry name" value="FLAGELLIN"/>
</dbReference>
<feature type="domain" description="Flagellin N-terminal" evidence="6">
    <location>
        <begin position="4"/>
        <end position="140"/>
    </location>
</feature>
<evidence type="ECO:0000259" key="6">
    <source>
        <dbReference type="Pfam" id="PF00669"/>
    </source>
</evidence>
<comment type="subcellular location">
    <subcellularLocation>
        <location evidence="1">Bacterial flagellum</location>
    </subcellularLocation>
    <subcellularLocation>
        <location evidence="2">Secreted</location>
    </subcellularLocation>
</comment>
<dbReference type="GO" id="GO:0005576">
    <property type="term" value="C:extracellular region"/>
    <property type="evidence" value="ECO:0007669"/>
    <property type="project" value="UniProtKB-SubCell"/>
</dbReference>
<evidence type="ECO:0000256" key="3">
    <source>
        <dbReference type="ARBA" id="ARBA00005709"/>
    </source>
</evidence>